<organism evidence="2 3">
    <name type="scientific">Trichonephila clavata</name>
    <name type="common">Joro spider</name>
    <name type="synonym">Nephila clavata</name>
    <dbReference type="NCBI Taxonomy" id="2740835"/>
    <lineage>
        <taxon>Eukaryota</taxon>
        <taxon>Metazoa</taxon>
        <taxon>Ecdysozoa</taxon>
        <taxon>Arthropoda</taxon>
        <taxon>Chelicerata</taxon>
        <taxon>Arachnida</taxon>
        <taxon>Araneae</taxon>
        <taxon>Araneomorphae</taxon>
        <taxon>Entelegynae</taxon>
        <taxon>Araneoidea</taxon>
        <taxon>Nephilidae</taxon>
        <taxon>Trichonephila</taxon>
    </lineage>
</organism>
<proteinExistence type="predicted"/>
<evidence type="ECO:0000313" key="2">
    <source>
        <dbReference type="EMBL" id="GFQ65749.1"/>
    </source>
</evidence>
<comment type="caution">
    <text evidence="2">The sequence shown here is derived from an EMBL/GenBank/DDBJ whole genome shotgun (WGS) entry which is preliminary data.</text>
</comment>
<accession>A0A8X6K8D5</accession>
<sequence length="324" mass="37212">MLTISNTDDWMNWKVNLGYTATETLLLLSWYSTYFKKKNILHLLQKIELMTTPMMKHEINACLMIVAFLYFICYPIGIIASTDRKYFDGYLHFLLYRLDIGNKVLKCICYAVKMLLHFSFMQFCNSVILLLYLTVCHYVSASLEKFKEYIANMPPEEFLKEQSGLSERYSKIIAVLQDTQQTFSLTSLLQCLGFIASSFTALSFLLLFPEAVIPSVLFENVFSLVTTSFSMFSIFYIGGRIPVKMAEVRNAFYAKCAMTSSVQFGHDIRLKFFALSKLVDLPRMVLSGCDIVYYTKQNIFSALGSFITYSLLLLQFNNQALSKA</sequence>
<feature type="transmembrane region" description="Helical" evidence="1">
    <location>
        <begin position="17"/>
        <end position="35"/>
    </location>
</feature>
<dbReference type="AlphaFoldDB" id="A0A8X6K8D5"/>
<keyword evidence="1" id="KW-1133">Transmembrane helix</keyword>
<feature type="transmembrane region" description="Helical" evidence="1">
    <location>
        <begin position="188"/>
        <end position="208"/>
    </location>
</feature>
<keyword evidence="1" id="KW-0472">Membrane</keyword>
<evidence type="ECO:0000313" key="3">
    <source>
        <dbReference type="Proteomes" id="UP000887116"/>
    </source>
</evidence>
<name>A0A8X6K8D5_TRICU</name>
<dbReference type="OrthoDB" id="6453105at2759"/>
<reference evidence="2" key="1">
    <citation type="submission" date="2020-07" db="EMBL/GenBank/DDBJ databases">
        <title>Multicomponent nature underlies the extraordinary mechanical properties of spider dragline silk.</title>
        <authorList>
            <person name="Kono N."/>
            <person name="Nakamura H."/>
            <person name="Mori M."/>
            <person name="Yoshida Y."/>
            <person name="Ohtoshi R."/>
            <person name="Malay A.D."/>
            <person name="Moran D.A.P."/>
            <person name="Tomita M."/>
            <person name="Numata K."/>
            <person name="Arakawa K."/>
        </authorList>
    </citation>
    <scope>NUCLEOTIDE SEQUENCE</scope>
</reference>
<dbReference type="EMBL" id="BMAO01020213">
    <property type="protein sequence ID" value="GFQ65749.1"/>
    <property type="molecule type" value="Genomic_DNA"/>
</dbReference>
<keyword evidence="1" id="KW-0812">Transmembrane</keyword>
<feature type="transmembrane region" description="Helical" evidence="1">
    <location>
        <begin position="59"/>
        <end position="80"/>
    </location>
</feature>
<keyword evidence="3" id="KW-1185">Reference proteome</keyword>
<gene>
    <name evidence="2" type="ORF">TNCT_697951</name>
</gene>
<dbReference type="Proteomes" id="UP000887116">
    <property type="component" value="Unassembled WGS sequence"/>
</dbReference>
<feature type="transmembrane region" description="Helical" evidence="1">
    <location>
        <begin position="220"/>
        <end position="239"/>
    </location>
</feature>
<feature type="transmembrane region" description="Helical" evidence="1">
    <location>
        <begin position="120"/>
        <end position="139"/>
    </location>
</feature>
<protein>
    <recommendedName>
        <fullName evidence="4">Gustatory receptor</fullName>
    </recommendedName>
</protein>
<evidence type="ECO:0008006" key="4">
    <source>
        <dbReference type="Google" id="ProtNLM"/>
    </source>
</evidence>
<evidence type="ECO:0000256" key="1">
    <source>
        <dbReference type="SAM" id="Phobius"/>
    </source>
</evidence>